<evidence type="ECO:0000313" key="2">
    <source>
        <dbReference type="EMBL" id="MFF5291982.1"/>
    </source>
</evidence>
<evidence type="ECO:0000256" key="1">
    <source>
        <dbReference type="SAM" id="Phobius"/>
    </source>
</evidence>
<gene>
    <name evidence="2" type="ORF">ACFY35_21280</name>
</gene>
<protein>
    <recommendedName>
        <fullName evidence="4">Glycosyl transferase</fullName>
    </recommendedName>
</protein>
<sequence>MAPASARRAAGDVGAVLSYLLLAAWVMRGLWAAPAGQVLYNPDDHGFFLAMMAHGERVVYHGESLFYFTRLNVPTGVNMMANTSVLAISIPLAPFTHALGPAVAVAMMATGALAGTATAWWWVLRRHLLGSGPAAWIGGLWTGFAPGFLAHANGQPNLASGFVVPFIVWQVIRLREPARILRGGSTLGVLVALQAFVGEEFLLLLAITMALIAVSYAAMRWREALEAGPRFLAGLAVAVLVAGLLLAYPLYQQFRGPGHYTGLPFPVGTSATTLRSVAAFPRNAIAGSVARASEVSSGSVTEESVFWGPGACLMILVSIAVLWRSAAARAAALAGLVMLVLSFGTRFRLDRTATTGAGSPLGFVTRVPLLDLVTTPRYALASTTIAGVLMALAADRVHGFRWFARVPYWTGIALAFVPLFPKPLPTSPAPPMPAFFADGTWRSYVHGDQTVVIVPLPSMRTGRTAMRIAALNTFAFPVPRGYFMGPQNAPADDRGSWSPPPRFTVTVLDQLRRTGTLPPISVDLRRAMLADLRYWHAGVVVLLPDMPHQAAVRGVLADVLGTPEDYGGVAVWRVPPPPT</sequence>
<feature type="transmembrane region" description="Helical" evidence="1">
    <location>
        <begin position="134"/>
        <end position="150"/>
    </location>
</feature>
<accession>A0ABW6WFA6</accession>
<keyword evidence="1" id="KW-1133">Transmembrane helix</keyword>
<comment type="caution">
    <text evidence="2">The sequence shown here is derived from an EMBL/GenBank/DDBJ whole genome shotgun (WGS) entry which is preliminary data.</text>
</comment>
<feature type="transmembrane region" description="Helical" evidence="1">
    <location>
        <begin position="202"/>
        <end position="219"/>
    </location>
</feature>
<dbReference type="EMBL" id="JBIAZU010000004">
    <property type="protein sequence ID" value="MFF5291982.1"/>
    <property type="molecule type" value="Genomic_DNA"/>
</dbReference>
<feature type="transmembrane region" description="Helical" evidence="1">
    <location>
        <begin position="305"/>
        <end position="323"/>
    </location>
</feature>
<feature type="transmembrane region" description="Helical" evidence="1">
    <location>
        <begin position="330"/>
        <end position="349"/>
    </location>
</feature>
<evidence type="ECO:0000313" key="3">
    <source>
        <dbReference type="Proteomes" id="UP001602245"/>
    </source>
</evidence>
<keyword evidence="1" id="KW-0812">Transmembrane</keyword>
<organism evidence="2 3">
    <name type="scientific">Paractinoplanes globisporus</name>
    <dbReference type="NCBI Taxonomy" id="113565"/>
    <lineage>
        <taxon>Bacteria</taxon>
        <taxon>Bacillati</taxon>
        <taxon>Actinomycetota</taxon>
        <taxon>Actinomycetes</taxon>
        <taxon>Micromonosporales</taxon>
        <taxon>Micromonosporaceae</taxon>
        <taxon>Paractinoplanes</taxon>
    </lineage>
</organism>
<dbReference type="Proteomes" id="UP001602245">
    <property type="component" value="Unassembled WGS sequence"/>
</dbReference>
<name>A0ABW6WFA6_9ACTN</name>
<reference evidence="2 3" key="1">
    <citation type="submission" date="2024-10" db="EMBL/GenBank/DDBJ databases">
        <title>The Natural Products Discovery Center: Release of the First 8490 Sequenced Strains for Exploring Actinobacteria Biosynthetic Diversity.</title>
        <authorList>
            <person name="Kalkreuter E."/>
            <person name="Kautsar S.A."/>
            <person name="Yang D."/>
            <person name="Bader C.D."/>
            <person name="Teijaro C.N."/>
            <person name="Fluegel L."/>
            <person name="Davis C.M."/>
            <person name="Simpson J.R."/>
            <person name="Lauterbach L."/>
            <person name="Steele A.D."/>
            <person name="Gui C."/>
            <person name="Meng S."/>
            <person name="Li G."/>
            <person name="Viehrig K."/>
            <person name="Ye F."/>
            <person name="Su P."/>
            <person name="Kiefer A.F."/>
            <person name="Nichols A."/>
            <person name="Cepeda A.J."/>
            <person name="Yan W."/>
            <person name="Fan B."/>
            <person name="Jiang Y."/>
            <person name="Adhikari A."/>
            <person name="Zheng C.-J."/>
            <person name="Schuster L."/>
            <person name="Cowan T.M."/>
            <person name="Smanski M.J."/>
            <person name="Chevrette M.G."/>
            <person name="De Carvalho L.P.S."/>
            <person name="Shen B."/>
        </authorList>
    </citation>
    <scope>NUCLEOTIDE SEQUENCE [LARGE SCALE GENOMIC DNA]</scope>
    <source>
        <strain evidence="2 3">NPDC000087</strain>
    </source>
</reference>
<dbReference type="RefSeq" id="WP_020509862.1">
    <property type="nucleotide sequence ID" value="NZ_JBIAZU010000004.1"/>
</dbReference>
<evidence type="ECO:0008006" key="4">
    <source>
        <dbReference type="Google" id="ProtNLM"/>
    </source>
</evidence>
<feature type="transmembrane region" description="Helical" evidence="1">
    <location>
        <begin position="102"/>
        <end position="122"/>
    </location>
</feature>
<proteinExistence type="predicted"/>
<feature type="transmembrane region" description="Helical" evidence="1">
    <location>
        <begin position="231"/>
        <end position="251"/>
    </location>
</feature>
<keyword evidence="3" id="KW-1185">Reference proteome</keyword>
<keyword evidence="1" id="KW-0472">Membrane</keyword>